<proteinExistence type="predicted"/>
<name>A0A5C8JIP7_9BACT</name>
<keyword evidence="2" id="KW-1185">Reference proteome</keyword>
<reference evidence="1 2" key="1">
    <citation type="submission" date="2019-08" db="EMBL/GenBank/DDBJ databases">
        <authorList>
            <person name="Shi S."/>
        </authorList>
    </citation>
    <scope>NUCLEOTIDE SEQUENCE [LARGE SCALE GENOMIC DNA]</scope>
    <source>
        <strain evidence="1 2">GY10130</strain>
    </source>
</reference>
<protein>
    <submittedName>
        <fullName evidence="1">Uncharacterized protein</fullName>
    </submittedName>
</protein>
<comment type="caution">
    <text evidence="1">The sequence shown here is derived from an EMBL/GenBank/DDBJ whole genome shotgun (WGS) entry which is preliminary data.</text>
</comment>
<evidence type="ECO:0000313" key="2">
    <source>
        <dbReference type="Proteomes" id="UP000321926"/>
    </source>
</evidence>
<dbReference type="RefSeq" id="WP_147923141.1">
    <property type="nucleotide sequence ID" value="NZ_VRTY01000080.1"/>
</dbReference>
<evidence type="ECO:0000313" key="1">
    <source>
        <dbReference type="EMBL" id="TXK36427.1"/>
    </source>
</evidence>
<sequence length="159" mass="18678">MKYTYWNLSKYESEVAIIMDFYKNSYDREPSKSEIIDFNIQQSVLNIKKRSDDNCFIKVPYRANNKYRNNAKVDLIYGDCLELDRVVVIDGMNDNTKEFIYVYNIYEFVNDELDDANGHYEVTPNKLFVFVRDVEVNNTVKSVVVNVIFEPSNIVSYAA</sequence>
<accession>A0A5C8JIP7</accession>
<organism evidence="1 2">
    <name type="scientific">Pontibacter qinzhouensis</name>
    <dbReference type="NCBI Taxonomy" id="2603253"/>
    <lineage>
        <taxon>Bacteria</taxon>
        <taxon>Pseudomonadati</taxon>
        <taxon>Bacteroidota</taxon>
        <taxon>Cytophagia</taxon>
        <taxon>Cytophagales</taxon>
        <taxon>Hymenobacteraceae</taxon>
        <taxon>Pontibacter</taxon>
    </lineage>
</organism>
<dbReference type="EMBL" id="VRTY01000080">
    <property type="protein sequence ID" value="TXK36427.1"/>
    <property type="molecule type" value="Genomic_DNA"/>
</dbReference>
<dbReference type="AlphaFoldDB" id="A0A5C8JIP7"/>
<gene>
    <name evidence="1" type="ORF">FVR03_17900</name>
</gene>
<dbReference type="Proteomes" id="UP000321926">
    <property type="component" value="Unassembled WGS sequence"/>
</dbReference>